<sequence>MIQRFESNARMSQATVHNGTVYLAGVVADDLTQSVGVQTKTVLAGIDRLLALAGTDKTRILRAEIFLADIKDFADMNAEWDAWVPEGAAPARATVQAALYTPEALVEIVVTAAV</sequence>
<dbReference type="AlphaFoldDB" id="A0AA41TY76"/>
<dbReference type="EMBL" id="JAKFHA010000001">
    <property type="protein sequence ID" value="MCF2525855.1"/>
    <property type="molecule type" value="Genomic_DNA"/>
</dbReference>
<accession>A0AA41TY76</accession>
<dbReference type="InterPro" id="IPR006175">
    <property type="entry name" value="YjgF/YER057c/UK114"/>
</dbReference>
<dbReference type="Gene3D" id="3.30.1330.40">
    <property type="entry name" value="RutC-like"/>
    <property type="match status" value="1"/>
</dbReference>
<dbReference type="InterPro" id="IPR035959">
    <property type="entry name" value="RutC-like_sf"/>
</dbReference>
<reference evidence="1" key="1">
    <citation type="submission" date="2022-01" db="EMBL/GenBank/DDBJ databases">
        <title>Genome-Based Taxonomic Classification of the Phylum Actinobacteria.</title>
        <authorList>
            <person name="Gao Y."/>
        </authorList>
    </citation>
    <scope>NUCLEOTIDE SEQUENCE</scope>
    <source>
        <strain evidence="1">KLBMP 8922</strain>
    </source>
</reference>
<dbReference type="InterPro" id="IPR035709">
    <property type="entry name" value="YoaB-like"/>
</dbReference>
<protein>
    <submittedName>
        <fullName evidence="1">RidA family protein</fullName>
    </submittedName>
</protein>
<dbReference type="Proteomes" id="UP001165378">
    <property type="component" value="Unassembled WGS sequence"/>
</dbReference>
<dbReference type="SUPFAM" id="SSF55298">
    <property type="entry name" value="YjgF-like"/>
    <property type="match status" value="1"/>
</dbReference>
<keyword evidence="2" id="KW-1185">Reference proteome</keyword>
<proteinExistence type="predicted"/>
<dbReference type="RefSeq" id="WP_235049876.1">
    <property type="nucleotide sequence ID" value="NZ_JAKFHA010000001.1"/>
</dbReference>
<evidence type="ECO:0000313" key="1">
    <source>
        <dbReference type="EMBL" id="MCF2525855.1"/>
    </source>
</evidence>
<dbReference type="Pfam" id="PF01042">
    <property type="entry name" value="Ribonuc_L-PSP"/>
    <property type="match status" value="1"/>
</dbReference>
<evidence type="ECO:0000313" key="2">
    <source>
        <dbReference type="Proteomes" id="UP001165378"/>
    </source>
</evidence>
<dbReference type="PANTHER" id="PTHR47328">
    <property type="match status" value="1"/>
</dbReference>
<comment type="caution">
    <text evidence="1">The sequence shown here is derived from an EMBL/GenBank/DDBJ whole genome shotgun (WGS) entry which is preliminary data.</text>
</comment>
<dbReference type="PANTHER" id="PTHR47328:SF1">
    <property type="entry name" value="RUTC FAMILY PROTEIN YOAB"/>
    <property type="match status" value="1"/>
</dbReference>
<name>A0AA41TY76_9ACTN</name>
<gene>
    <name evidence="1" type="ORF">LZ495_01255</name>
</gene>
<organism evidence="1 2">
    <name type="scientific">Yinghuangia soli</name>
    <dbReference type="NCBI Taxonomy" id="2908204"/>
    <lineage>
        <taxon>Bacteria</taxon>
        <taxon>Bacillati</taxon>
        <taxon>Actinomycetota</taxon>
        <taxon>Actinomycetes</taxon>
        <taxon>Kitasatosporales</taxon>
        <taxon>Streptomycetaceae</taxon>
        <taxon>Yinghuangia</taxon>
    </lineage>
</organism>
<dbReference type="CDD" id="cd06150">
    <property type="entry name" value="YjgF_YER057c_UK114_like_2"/>
    <property type="match status" value="1"/>
</dbReference>